<keyword evidence="8" id="KW-0249">Electron transport</keyword>
<comment type="subcellular location">
    <subcellularLocation>
        <location evidence="2">Cell membrane</location>
        <topology evidence="2">Multi-pass membrane protein</topology>
    </subcellularLocation>
</comment>
<evidence type="ECO:0000256" key="10">
    <source>
        <dbReference type="ARBA" id="ARBA00023004"/>
    </source>
</evidence>
<feature type="transmembrane region" description="Helical" evidence="13">
    <location>
        <begin position="92"/>
        <end position="112"/>
    </location>
</feature>
<feature type="transmembrane region" description="Helical" evidence="13">
    <location>
        <begin position="12"/>
        <end position="33"/>
    </location>
</feature>
<evidence type="ECO:0000256" key="7">
    <source>
        <dbReference type="ARBA" id="ARBA00022723"/>
    </source>
</evidence>
<evidence type="ECO:0000256" key="12">
    <source>
        <dbReference type="ARBA" id="ARBA00037975"/>
    </source>
</evidence>
<evidence type="ECO:0000313" key="15">
    <source>
        <dbReference type="EMBL" id="GGF90435.1"/>
    </source>
</evidence>
<evidence type="ECO:0000256" key="3">
    <source>
        <dbReference type="ARBA" id="ARBA00022448"/>
    </source>
</evidence>
<evidence type="ECO:0000256" key="1">
    <source>
        <dbReference type="ARBA" id="ARBA00001970"/>
    </source>
</evidence>
<dbReference type="GO" id="GO:0022904">
    <property type="term" value="P:respiratory electron transport chain"/>
    <property type="evidence" value="ECO:0007669"/>
    <property type="project" value="InterPro"/>
</dbReference>
<keyword evidence="5" id="KW-0349">Heme</keyword>
<dbReference type="EMBL" id="BMFO01000002">
    <property type="protein sequence ID" value="GGF90435.1"/>
    <property type="molecule type" value="Genomic_DNA"/>
</dbReference>
<evidence type="ECO:0000256" key="6">
    <source>
        <dbReference type="ARBA" id="ARBA00022692"/>
    </source>
</evidence>
<dbReference type="GO" id="GO:0005886">
    <property type="term" value="C:plasma membrane"/>
    <property type="evidence" value="ECO:0007669"/>
    <property type="project" value="UniProtKB-SubCell"/>
</dbReference>
<dbReference type="RefSeq" id="WP_188448520.1">
    <property type="nucleotide sequence ID" value="NZ_BMFO01000002.1"/>
</dbReference>
<accession>A0A917FL65</accession>
<keyword evidence="11 13" id="KW-0472">Membrane</keyword>
<dbReference type="Proteomes" id="UP000632858">
    <property type="component" value="Unassembled WGS sequence"/>
</dbReference>
<feature type="transmembrane region" description="Helical" evidence="13">
    <location>
        <begin position="53"/>
        <end position="71"/>
    </location>
</feature>
<proteinExistence type="inferred from homology"/>
<evidence type="ECO:0000256" key="8">
    <source>
        <dbReference type="ARBA" id="ARBA00022982"/>
    </source>
</evidence>
<keyword evidence="9 13" id="KW-1133">Transmembrane helix</keyword>
<organism evidence="15 16">
    <name type="scientific">Arenimonas maotaiensis</name>
    <dbReference type="NCBI Taxonomy" id="1446479"/>
    <lineage>
        <taxon>Bacteria</taxon>
        <taxon>Pseudomonadati</taxon>
        <taxon>Pseudomonadota</taxon>
        <taxon>Gammaproteobacteria</taxon>
        <taxon>Lysobacterales</taxon>
        <taxon>Lysobacteraceae</taxon>
        <taxon>Arenimonas</taxon>
    </lineage>
</organism>
<comment type="cofactor">
    <cofactor evidence="1">
        <name>heme b</name>
        <dbReference type="ChEBI" id="CHEBI:60344"/>
    </cofactor>
</comment>
<keyword evidence="4" id="KW-1003">Cell membrane</keyword>
<dbReference type="InterPro" id="IPR052168">
    <property type="entry name" value="Cytochrome_b561_oxidase"/>
</dbReference>
<sequence>MIRNSKERWGQVSIALHWLTALLVIGLAVVGLVMTELPNSALKVQVYALHKSVGLTVLALAALRLLWRLVAGAPDEIPAPRLQQLAAKAVHWALYVLLFALPLSGWLFNSAAGFPLKWFGVLALPKLFTGYNPELKHLAHELHESGFYLLALLLVLHAGAALYHHYLKKDDTLNRMTGRLP</sequence>
<reference evidence="15" key="1">
    <citation type="journal article" date="2014" name="Int. J. Syst. Evol. Microbiol.">
        <title>Complete genome sequence of Corynebacterium casei LMG S-19264T (=DSM 44701T), isolated from a smear-ripened cheese.</title>
        <authorList>
            <consortium name="US DOE Joint Genome Institute (JGI-PGF)"/>
            <person name="Walter F."/>
            <person name="Albersmeier A."/>
            <person name="Kalinowski J."/>
            <person name="Ruckert C."/>
        </authorList>
    </citation>
    <scope>NUCLEOTIDE SEQUENCE</scope>
    <source>
        <strain evidence="15">CGMCC 1.12726</strain>
    </source>
</reference>
<dbReference type="AlphaFoldDB" id="A0A917FL65"/>
<protein>
    <submittedName>
        <fullName evidence="15">Cytochrome b</fullName>
    </submittedName>
</protein>
<keyword evidence="7" id="KW-0479">Metal-binding</keyword>
<keyword evidence="10" id="KW-0408">Iron</keyword>
<evidence type="ECO:0000256" key="4">
    <source>
        <dbReference type="ARBA" id="ARBA00022475"/>
    </source>
</evidence>
<feature type="domain" description="Cytochrome b561 bacterial/Ni-hydrogenase" evidence="14">
    <location>
        <begin position="8"/>
        <end position="178"/>
    </location>
</feature>
<dbReference type="Pfam" id="PF01292">
    <property type="entry name" value="Ni_hydr_CYTB"/>
    <property type="match status" value="1"/>
</dbReference>
<keyword evidence="6 13" id="KW-0812">Transmembrane</keyword>
<dbReference type="PANTHER" id="PTHR30529:SF7">
    <property type="entry name" value="CYTOCHROME B561 BACTERIAL_NI-HYDROGENASE DOMAIN-CONTAINING PROTEIN"/>
    <property type="match status" value="1"/>
</dbReference>
<evidence type="ECO:0000259" key="14">
    <source>
        <dbReference type="Pfam" id="PF01292"/>
    </source>
</evidence>
<reference evidence="15" key="2">
    <citation type="submission" date="2020-09" db="EMBL/GenBank/DDBJ databases">
        <authorList>
            <person name="Sun Q."/>
            <person name="Zhou Y."/>
        </authorList>
    </citation>
    <scope>NUCLEOTIDE SEQUENCE</scope>
    <source>
        <strain evidence="15">CGMCC 1.12726</strain>
    </source>
</reference>
<keyword evidence="3" id="KW-0813">Transport</keyword>
<gene>
    <name evidence="15" type="primary">yodB</name>
    <name evidence="15" type="ORF">GCM10010960_10430</name>
</gene>
<dbReference type="InterPro" id="IPR011577">
    <property type="entry name" value="Cyt_b561_bac/Ni-Hgenase"/>
</dbReference>
<dbReference type="GO" id="GO:0020037">
    <property type="term" value="F:heme binding"/>
    <property type="evidence" value="ECO:0007669"/>
    <property type="project" value="TreeGrafter"/>
</dbReference>
<evidence type="ECO:0000313" key="16">
    <source>
        <dbReference type="Proteomes" id="UP000632858"/>
    </source>
</evidence>
<evidence type="ECO:0000256" key="13">
    <source>
        <dbReference type="SAM" id="Phobius"/>
    </source>
</evidence>
<keyword evidence="16" id="KW-1185">Reference proteome</keyword>
<dbReference type="InterPro" id="IPR016174">
    <property type="entry name" value="Di-haem_cyt_TM"/>
</dbReference>
<feature type="transmembrane region" description="Helical" evidence="13">
    <location>
        <begin position="146"/>
        <end position="166"/>
    </location>
</feature>
<evidence type="ECO:0000256" key="11">
    <source>
        <dbReference type="ARBA" id="ARBA00023136"/>
    </source>
</evidence>
<dbReference type="SUPFAM" id="SSF81342">
    <property type="entry name" value="Transmembrane di-heme cytochromes"/>
    <property type="match status" value="1"/>
</dbReference>
<evidence type="ECO:0000256" key="9">
    <source>
        <dbReference type="ARBA" id="ARBA00022989"/>
    </source>
</evidence>
<dbReference type="PANTHER" id="PTHR30529">
    <property type="entry name" value="CYTOCHROME B561"/>
    <property type="match status" value="1"/>
</dbReference>
<evidence type="ECO:0000256" key="5">
    <source>
        <dbReference type="ARBA" id="ARBA00022617"/>
    </source>
</evidence>
<name>A0A917FL65_9GAMM</name>
<dbReference type="GO" id="GO:0009055">
    <property type="term" value="F:electron transfer activity"/>
    <property type="evidence" value="ECO:0007669"/>
    <property type="project" value="InterPro"/>
</dbReference>
<dbReference type="GO" id="GO:0046872">
    <property type="term" value="F:metal ion binding"/>
    <property type="evidence" value="ECO:0007669"/>
    <property type="project" value="UniProtKB-KW"/>
</dbReference>
<evidence type="ECO:0000256" key="2">
    <source>
        <dbReference type="ARBA" id="ARBA00004651"/>
    </source>
</evidence>
<comment type="similarity">
    <text evidence="12">Belongs to the cytochrome b561 family.</text>
</comment>
<dbReference type="Gene3D" id="1.20.950.20">
    <property type="entry name" value="Transmembrane di-heme cytochromes, Chain C"/>
    <property type="match status" value="1"/>
</dbReference>
<comment type="caution">
    <text evidence="15">The sequence shown here is derived from an EMBL/GenBank/DDBJ whole genome shotgun (WGS) entry which is preliminary data.</text>
</comment>